<evidence type="ECO:0000256" key="4">
    <source>
        <dbReference type="ARBA" id="ARBA00023315"/>
    </source>
</evidence>
<accession>A0A1W2AT54</accession>
<dbReference type="GO" id="GO:0005737">
    <property type="term" value="C:cytoplasm"/>
    <property type="evidence" value="ECO:0007669"/>
    <property type="project" value="UniProtKB-SubCell"/>
</dbReference>
<comment type="subcellular location">
    <subcellularLocation>
        <location evidence="6">Cytoplasm</location>
    </subcellularLocation>
</comment>
<dbReference type="FunFam" id="3.30.930.10:FF:000020">
    <property type="entry name" value="Octanoyltransferase"/>
    <property type="match status" value="1"/>
</dbReference>
<dbReference type="NCBIfam" id="TIGR00214">
    <property type="entry name" value="lipB"/>
    <property type="match status" value="1"/>
</dbReference>
<dbReference type="UniPathway" id="UPA00538">
    <property type="reaction ID" value="UER00592"/>
</dbReference>
<evidence type="ECO:0000256" key="9">
    <source>
        <dbReference type="PIRSR" id="PIRSR016262-2"/>
    </source>
</evidence>
<dbReference type="InterPro" id="IPR045864">
    <property type="entry name" value="aa-tRNA-synth_II/BPL/LPL"/>
</dbReference>
<dbReference type="InterPro" id="IPR004143">
    <property type="entry name" value="BPL_LPL_catalytic"/>
</dbReference>
<keyword evidence="13" id="KW-1185">Reference proteome</keyword>
<proteinExistence type="inferred from homology"/>
<feature type="site" description="Lowers pKa of active site Cys" evidence="6 10">
    <location>
        <position position="146"/>
    </location>
</feature>
<dbReference type="STRING" id="1938817.SAMN06296008_11064"/>
<evidence type="ECO:0000256" key="5">
    <source>
        <dbReference type="ARBA" id="ARBA00024732"/>
    </source>
</evidence>
<comment type="catalytic activity">
    <reaction evidence="6 7">
        <text>octanoyl-[ACP] + L-lysyl-[protein] = N(6)-octanoyl-L-lysyl-[protein] + holo-[ACP] + H(+)</text>
        <dbReference type="Rhea" id="RHEA:17665"/>
        <dbReference type="Rhea" id="RHEA-COMP:9636"/>
        <dbReference type="Rhea" id="RHEA-COMP:9685"/>
        <dbReference type="Rhea" id="RHEA-COMP:9752"/>
        <dbReference type="Rhea" id="RHEA-COMP:9928"/>
        <dbReference type="ChEBI" id="CHEBI:15378"/>
        <dbReference type="ChEBI" id="CHEBI:29969"/>
        <dbReference type="ChEBI" id="CHEBI:64479"/>
        <dbReference type="ChEBI" id="CHEBI:78463"/>
        <dbReference type="ChEBI" id="CHEBI:78809"/>
        <dbReference type="EC" id="2.3.1.181"/>
    </reaction>
</comment>
<dbReference type="HAMAP" id="MF_00013">
    <property type="entry name" value="LipB"/>
    <property type="match status" value="1"/>
</dbReference>
<evidence type="ECO:0000313" key="12">
    <source>
        <dbReference type="EMBL" id="SMC63702.1"/>
    </source>
</evidence>
<evidence type="ECO:0000256" key="6">
    <source>
        <dbReference type="HAMAP-Rule" id="MF_00013"/>
    </source>
</evidence>
<evidence type="ECO:0000256" key="1">
    <source>
        <dbReference type="ARBA" id="ARBA00004821"/>
    </source>
</evidence>
<dbReference type="PROSITE" id="PS01313">
    <property type="entry name" value="LIPB"/>
    <property type="match status" value="1"/>
</dbReference>
<evidence type="ECO:0000313" key="13">
    <source>
        <dbReference type="Proteomes" id="UP000192708"/>
    </source>
</evidence>
<dbReference type="OrthoDB" id="9787061at2"/>
<dbReference type="AlphaFoldDB" id="A0A1W2AT54"/>
<comment type="similarity">
    <text evidence="6 7">Belongs to the LipB family.</text>
</comment>
<dbReference type="Gene3D" id="3.30.930.10">
    <property type="entry name" value="Bira Bifunctional Protein, Domain 2"/>
    <property type="match status" value="1"/>
</dbReference>
<comment type="miscellaneous">
    <text evidence="6">In the reaction, the free carboxyl group of octanoic acid is attached via an amide linkage to the epsilon-amino group of a specific lysine residue of lipoyl domains of lipoate-dependent enzymes.</text>
</comment>
<dbReference type="RefSeq" id="WP_084283989.1">
    <property type="nucleotide sequence ID" value="NZ_FWXJ01000010.1"/>
</dbReference>
<comment type="pathway">
    <text evidence="1 6 7">Protein modification; protein lipoylation via endogenous pathway; protein N(6)-(lipoyl)lysine from octanoyl-[acyl-carrier-protein]: step 1/2.</text>
</comment>
<feature type="domain" description="BPL/LPL catalytic" evidence="11">
    <location>
        <begin position="32"/>
        <end position="218"/>
    </location>
</feature>
<gene>
    <name evidence="6" type="primary">lipB</name>
    <name evidence="12" type="ORF">SAMN06296008_11064</name>
</gene>
<dbReference type="InterPro" id="IPR000544">
    <property type="entry name" value="Octanoyltransferase"/>
</dbReference>
<evidence type="ECO:0000256" key="2">
    <source>
        <dbReference type="ARBA" id="ARBA00022490"/>
    </source>
</evidence>
<evidence type="ECO:0000259" key="11">
    <source>
        <dbReference type="PROSITE" id="PS51733"/>
    </source>
</evidence>
<reference evidence="12 13" key="1">
    <citation type="submission" date="2017-04" db="EMBL/GenBank/DDBJ databases">
        <authorList>
            <person name="Afonso C.L."/>
            <person name="Miller P.J."/>
            <person name="Scott M.A."/>
            <person name="Spackman E."/>
            <person name="Goraichik I."/>
            <person name="Dimitrov K.M."/>
            <person name="Suarez D.L."/>
            <person name="Swayne D.E."/>
        </authorList>
    </citation>
    <scope>NUCLEOTIDE SEQUENCE [LARGE SCALE GENOMIC DNA]</scope>
    <source>
        <strain evidence="12 13">VK13</strain>
    </source>
</reference>
<dbReference type="SUPFAM" id="SSF55681">
    <property type="entry name" value="Class II aaRS and biotin synthetases"/>
    <property type="match status" value="1"/>
</dbReference>
<organism evidence="12 13">
    <name type="scientific">Polynucleobacter kasalickyi</name>
    <dbReference type="NCBI Taxonomy" id="1938817"/>
    <lineage>
        <taxon>Bacteria</taxon>
        <taxon>Pseudomonadati</taxon>
        <taxon>Pseudomonadota</taxon>
        <taxon>Betaproteobacteria</taxon>
        <taxon>Burkholderiales</taxon>
        <taxon>Burkholderiaceae</taxon>
        <taxon>Polynucleobacter</taxon>
    </lineage>
</organism>
<feature type="active site" description="Acyl-thioester intermediate" evidence="6 8">
    <location>
        <position position="180"/>
    </location>
</feature>
<feature type="binding site" evidence="6 9">
    <location>
        <begin position="149"/>
        <end position="151"/>
    </location>
    <ligand>
        <name>substrate</name>
    </ligand>
</feature>
<keyword evidence="3 6" id="KW-0808">Transferase</keyword>
<name>A0A1W2AT54_9BURK</name>
<evidence type="ECO:0000256" key="7">
    <source>
        <dbReference type="PIRNR" id="PIRNR016262"/>
    </source>
</evidence>
<comment type="function">
    <text evidence="5 6 7">Catalyzes the transfer of endogenously produced octanoic acid from octanoyl-acyl-carrier-protein onto the lipoyl domains of lipoate-dependent enzymes. Lipoyl-ACP can also act as a substrate although octanoyl-ACP is likely to be the physiological substrate.</text>
</comment>
<dbReference type="GO" id="GO:0009249">
    <property type="term" value="P:protein lipoylation"/>
    <property type="evidence" value="ECO:0007669"/>
    <property type="project" value="InterPro"/>
</dbReference>
<feature type="binding site" evidence="6 9">
    <location>
        <begin position="162"/>
        <end position="164"/>
    </location>
    <ligand>
        <name>substrate</name>
    </ligand>
</feature>
<dbReference type="PIRSF" id="PIRSF016262">
    <property type="entry name" value="LPLase"/>
    <property type="match status" value="1"/>
</dbReference>
<sequence length="219" mass="24518">MPSNAIEVLHLGVQDYLSTYEAMKEFTQQRTESTQDQIWVLEHPPVFTLGLAGEMQHLLVEHSDIPVVRVDRGGQITYHGPGQLVVYLLLNLKRQQLYVRELVNKIEQAVIDTLLQLDVYAQRKPGAPGIYLSEQNIGYEYLAGAKIAALGLKITKQCTYHGLSLNVNMDLKPFEMINPCGYPGMQTVDLASLNKSKALLDVSNILINALTSQLHQHHS</sequence>
<dbReference type="CDD" id="cd16444">
    <property type="entry name" value="LipB"/>
    <property type="match status" value="1"/>
</dbReference>
<dbReference type="NCBIfam" id="NF010923">
    <property type="entry name" value="PRK14343.1"/>
    <property type="match status" value="1"/>
</dbReference>
<keyword evidence="4 6" id="KW-0012">Acyltransferase</keyword>
<dbReference type="EMBL" id="FWXJ01000010">
    <property type="protein sequence ID" value="SMC63702.1"/>
    <property type="molecule type" value="Genomic_DNA"/>
</dbReference>
<dbReference type="PANTHER" id="PTHR10993:SF7">
    <property type="entry name" value="LIPOYLTRANSFERASE 2, MITOCHONDRIAL-RELATED"/>
    <property type="match status" value="1"/>
</dbReference>
<keyword evidence="2 6" id="KW-0963">Cytoplasm</keyword>
<dbReference type="GO" id="GO:0033819">
    <property type="term" value="F:lipoyl(octanoyl) transferase activity"/>
    <property type="evidence" value="ECO:0007669"/>
    <property type="project" value="UniProtKB-EC"/>
</dbReference>
<evidence type="ECO:0000256" key="3">
    <source>
        <dbReference type="ARBA" id="ARBA00022679"/>
    </source>
</evidence>
<dbReference type="Proteomes" id="UP000192708">
    <property type="component" value="Unassembled WGS sequence"/>
</dbReference>
<feature type="binding site" evidence="6 9">
    <location>
        <begin position="72"/>
        <end position="79"/>
    </location>
    <ligand>
        <name>substrate</name>
    </ligand>
</feature>
<dbReference type="PANTHER" id="PTHR10993">
    <property type="entry name" value="OCTANOYLTRANSFERASE"/>
    <property type="match status" value="1"/>
</dbReference>
<dbReference type="NCBIfam" id="NF010922">
    <property type="entry name" value="PRK14342.1"/>
    <property type="match status" value="1"/>
</dbReference>
<dbReference type="Pfam" id="PF21948">
    <property type="entry name" value="LplA-B_cat"/>
    <property type="match status" value="1"/>
</dbReference>
<dbReference type="PROSITE" id="PS51733">
    <property type="entry name" value="BPL_LPL_CATALYTIC"/>
    <property type="match status" value="1"/>
</dbReference>
<evidence type="ECO:0000256" key="8">
    <source>
        <dbReference type="PIRSR" id="PIRSR016262-1"/>
    </source>
</evidence>
<dbReference type="EC" id="2.3.1.181" evidence="6 7"/>
<dbReference type="InterPro" id="IPR020605">
    <property type="entry name" value="Octanoyltransferase_CS"/>
</dbReference>
<evidence type="ECO:0000256" key="10">
    <source>
        <dbReference type="PIRSR" id="PIRSR016262-3"/>
    </source>
</evidence>
<protein>
    <recommendedName>
        <fullName evidence="6 7">Octanoyltransferase</fullName>
        <ecNumber evidence="6 7">2.3.1.181</ecNumber>
    </recommendedName>
    <alternativeName>
        <fullName evidence="6">Lipoate-protein ligase B</fullName>
    </alternativeName>
    <alternativeName>
        <fullName evidence="6">Lipoyl/octanoyl transferase</fullName>
    </alternativeName>
    <alternativeName>
        <fullName evidence="6">Octanoyl-[acyl-carrier-protein]-protein N-octanoyltransferase</fullName>
    </alternativeName>
</protein>